<name>A0A0M9VXF8_ESCWE</name>
<dbReference type="OrthoDB" id="47375at2759"/>
<sequence>MVLQAAASDIQIEFVDGVNGQDVPDRAIPRTSKHDRLANATIETDVVGLAPYRIVYRNLTSALILEDDVDWDVRIRDQLADFALSSNALLQPLSYSRAVYADPTFPVPPADGPDSIPDTSFENLPSTKPPVVSPYGDDWDVLWVGHCGMQVPMTKDTGIANGRIVRLNDMTTAARKYLWNFPSPFILKDNYPEHTRMVHHVQEGVCSLGYALSQRGARKLLFEVGLKDFTDPYDLLLRYFCEGTKGRKKGICLTTQPSLITHFRPAGPKSAMSDIGDHGDEFIEKNMSDMIRLSVRLNTDRILDGDTELWDQCPDE</sequence>
<gene>
    <name evidence="1" type="ORF">ESCO_004019</name>
</gene>
<protein>
    <recommendedName>
        <fullName evidence="3">Procollagen galactosyltransferase 1</fullName>
    </recommendedName>
</protein>
<dbReference type="STRING" id="150374.A0A0M9VXF8"/>
<evidence type="ECO:0000313" key="1">
    <source>
        <dbReference type="EMBL" id="KOS23165.1"/>
    </source>
</evidence>
<proteinExistence type="predicted"/>
<dbReference type="EMBL" id="LGSR01000002">
    <property type="protein sequence ID" value="KOS23165.1"/>
    <property type="molecule type" value="Genomic_DNA"/>
</dbReference>
<organism evidence="1 2">
    <name type="scientific">Escovopsis weberi</name>
    <dbReference type="NCBI Taxonomy" id="150374"/>
    <lineage>
        <taxon>Eukaryota</taxon>
        <taxon>Fungi</taxon>
        <taxon>Dikarya</taxon>
        <taxon>Ascomycota</taxon>
        <taxon>Pezizomycotina</taxon>
        <taxon>Sordariomycetes</taxon>
        <taxon>Hypocreomycetidae</taxon>
        <taxon>Hypocreales</taxon>
        <taxon>Hypocreaceae</taxon>
        <taxon>Escovopsis</taxon>
    </lineage>
</organism>
<evidence type="ECO:0000313" key="2">
    <source>
        <dbReference type="Proteomes" id="UP000053831"/>
    </source>
</evidence>
<dbReference type="Proteomes" id="UP000053831">
    <property type="component" value="Unassembled WGS sequence"/>
</dbReference>
<reference evidence="1 2" key="1">
    <citation type="submission" date="2015-07" db="EMBL/GenBank/DDBJ databases">
        <title>The genome of the fungus Escovopsis weberi, a specialized disease agent of ant agriculture.</title>
        <authorList>
            <person name="de Man T.J."/>
            <person name="Stajich J.E."/>
            <person name="Kubicek C.P."/>
            <person name="Chenthamara K."/>
            <person name="Atanasova L."/>
            <person name="Druzhinina I.S."/>
            <person name="Birnbaum S."/>
            <person name="Barribeau S.M."/>
            <person name="Teiling C."/>
            <person name="Suen G."/>
            <person name="Currie C."/>
            <person name="Gerardo N.M."/>
        </authorList>
    </citation>
    <scope>NUCLEOTIDE SEQUENCE [LARGE SCALE GENOMIC DNA]</scope>
</reference>
<evidence type="ECO:0008006" key="3">
    <source>
        <dbReference type="Google" id="ProtNLM"/>
    </source>
</evidence>
<comment type="caution">
    <text evidence="1">The sequence shown here is derived from an EMBL/GenBank/DDBJ whole genome shotgun (WGS) entry which is preliminary data.</text>
</comment>
<accession>A0A0M9VXF8</accession>
<keyword evidence="2" id="KW-1185">Reference proteome</keyword>
<dbReference type="AlphaFoldDB" id="A0A0M9VXF8"/>